<evidence type="ECO:0000256" key="2">
    <source>
        <dbReference type="ARBA" id="ARBA00004167"/>
    </source>
</evidence>
<dbReference type="Proteomes" id="UP001372338">
    <property type="component" value="Unassembled WGS sequence"/>
</dbReference>
<dbReference type="EC" id="2.3.2.27" evidence="4"/>
<sequence length="391" mass="43752">MNFFTHRKHENGSSRFFLLLFLLFSSSLTLAQSQPTTTTNNNDPYNYNKFSPSLAIIIVILVAALFLMGFFSIYVRHCADSPSNSIRNIGNAARSRRGPRGLDPSVIETFPTLEYSAVKIHKIGKGALECAVCLNEFEDDETLRLIPKCDHVFHPECIDEWLSSHTTCPVCRANLAPQPGESVHGIPVFTAEPRDIEAQNDVVEREPEQQQQEEEEVEKNEQPDVVLLNQTLNRNRTRGSRSNRKSRFPRSHSTGHSLVQPGENTERFTLRLPVEVREKIFQNPELHRARSMVLLPREGSSRRGYRTGTGSGEGSSRGRFSRRLDRGFKSDRWVFTMAPPFLVRASSIRSPRVANNTAAATSSSTTAAPLPPLPPQPQPATIAVDPARLPV</sequence>
<evidence type="ECO:0000256" key="4">
    <source>
        <dbReference type="ARBA" id="ARBA00012483"/>
    </source>
</evidence>
<dbReference type="Pfam" id="PF13639">
    <property type="entry name" value="zf-RING_2"/>
    <property type="match status" value="1"/>
</dbReference>
<feature type="compositionally biased region" description="Low complexity" evidence="15">
    <location>
        <begin position="354"/>
        <end position="368"/>
    </location>
</feature>
<proteinExistence type="inferred from homology"/>
<comment type="pathway">
    <text evidence="3">Protein modification; protein ubiquitination.</text>
</comment>
<evidence type="ECO:0000256" key="13">
    <source>
        <dbReference type="ARBA" id="ARBA00024209"/>
    </source>
</evidence>
<feature type="region of interest" description="Disordered" evidence="15">
    <location>
        <begin position="352"/>
        <end position="391"/>
    </location>
</feature>
<keyword evidence="10" id="KW-0862">Zinc</keyword>
<keyword evidence="12 16" id="KW-0472">Membrane</keyword>
<keyword evidence="20" id="KW-1185">Reference proteome</keyword>
<dbReference type="FunFam" id="3.30.40.10:FF:000187">
    <property type="entry name" value="E3 ubiquitin-protein ligase ATL6"/>
    <property type="match status" value="1"/>
</dbReference>
<dbReference type="PANTHER" id="PTHR14155">
    <property type="entry name" value="RING FINGER DOMAIN-CONTAINING"/>
    <property type="match status" value="1"/>
</dbReference>
<dbReference type="PANTHER" id="PTHR14155:SF263">
    <property type="entry name" value="E3 UBIQUITIN-PROTEIN LIGASE ATL6"/>
    <property type="match status" value="1"/>
</dbReference>
<organism evidence="19 20">
    <name type="scientific">Crotalaria pallida</name>
    <name type="common">Smooth rattlebox</name>
    <name type="synonym">Crotalaria striata</name>
    <dbReference type="NCBI Taxonomy" id="3830"/>
    <lineage>
        <taxon>Eukaryota</taxon>
        <taxon>Viridiplantae</taxon>
        <taxon>Streptophyta</taxon>
        <taxon>Embryophyta</taxon>
        <taxon>Tracheophyta</taxon>
        <taxon>Spermatophyta</taxon>
        <taxon>Magnoliopsida</taxon>
        <taxon>eudicotyledons</taxon>
        <taxon>Gunneridae</taxon>
        <taxon>Pentapetalae</taxon>
        <taxon>rosids</taxon>
        <taxon>fabids</taxon>
        <taxon>Fabales</taxon>
        <taxon>Fabaceae</taxon>
        <taxon>Papilionoideae</taxon>
        <taxon>50 kb inversion clade</taxon>
        <taxon>genistoids sensu lato</taxon>
        <taxon>core genistoids</taxon>
        <taxon>Crotalarieae</taxon>
        <taxon>Crotalaria</taxon>
    </lineage>
</organism>
<evidence type="ECO:0000256" key="14">
    <source>
        <dbReference type="PROSITE-ProRule" id="PRU00175"/>
    </source>
</evidence>
<evidence type="ECO:0000256" key="8">
    <source>
        <dbReference type="ARBA" id="ARBA00022771"/>
    </source>
</evidence>
<evidence type="ECO:0000256" key="15">
    <source>
        <dbReference type="SAM" id="MobiDB-lite"/>
    </source>
</evidence>
<evidence type="ECO:0000256" key="17">
    <source>
        <dbReference type="SAM" id="SignalP"/>
    </source>
</evidence>
<dbReference type="AlphaFoldDB" id="A0AAN9I6G4"/>
<reference evidence="19 20" key="1">
    <citation type="submission" date="2024-01" db="EMBL/GenBank/DDBJ databases">
        <title>The genomes of 5 underutilized Papilionoideae crops provide insights into root nodulation and disease resistanc.</title>
        <authorList>
            <person name="Yuan L."/>
        </authorList>
    </citation>
    <scope>NUCLEOTIDE SEQUENCE [LARGE SCALE GENOMIC DNA]</scope>
    <source>
        <strain evidence="19">ZHUSHIDOU_FW_LH</strain>
        <tissue evidence="19">Leaf</tissue>
    </source>
</reference>
<evidence type="ECO:0000313" key="19">
    <source>
        <dbReference type="EMBL" id="KAK7269303.1"/>
    </source>
</evidence>
<keyword evidence="6 16" id="KW-0812">Transmembrane</keyword>
<evidence type="ECO:0000256" key="9">
    <source>
        <dbReference type="ARBA" id="ARBA00022786"/>
    </source>
</evidence>
<comment type="similarity">
    <text evidence="13">Belongs to the RING-type zinc finger family. ATL subfamily.</text>
</comment>
<evidence type="ECO:0000256" key="11">
    <source>
        <dbReference type="ARBA" id="ARBA00022989"/>
    </source>
</evidence>
<evidence type="ECO:0000256" key="7">
    <source>
        <dbReference type="ARBA" id="ARBA00022723"/>
    </source>
</evidence>
<gene>
    <name evidence="19" type="ORF">RIF29_22026</name>
</gene>
<protein>
    <recommendedName>
        <fullName evidence="4">RING-type E3 ubiquitin transferase</fullName>
        <ecNumber evidence="4">2.3.2.27</ecNumber>
    </recommendedName>
</protein>
<dbReference type="Gene3D" id="3.30.40.10">
    <property type="entry name" value="Zinc/RING finger domain, C3HC4 (zinc finger)"/>
    <property type="match status" value="1"/>
</dbReference>
<feature type="region of interest" description="Disordered" evidence="15">
    <location>
        <begin position="201"/>
        <end position="264"/>
    </location>
</feature>
<evidence type="ECO:0000256" key="12">
    <source>
        <dbReference type="ARBA" id="ARBA00023136"/>
    </source>
</evidence>
<dbReference type="InterPro" id="IPR013083">
    <property type="entry name" value="Znf_RING/FYVE/PHD"/>
</dbReference>
<comment type="catalytic activity">
    <reaction evidence="1">
        <text>S-ubiquitinyl-[E2 ubiquitin-conjugating enzyme]-L-cysteine + [acceptor protein]-L-lysine = [E2 ubiquitin-conjugating enzyme]-L-cysteine + N(6)-ubiquitinyl-[acceptor protein]-L-lysine.</text>
        <dbReference type="EC" id="2.3.2.27"/>
    </reaction>
</comment>
<evidence type="ECO:0000256" key="3">
    <source>
        <dbReference type="ARBA" id="ARBA00004906"/>
    </source>
</evidence>
<dbReference type="InterPro" id="IPR001841">
    <property type="entry name" value="Znf_RING"/>
</dbReference>
<dbReference type="InterPro" id="IPR053238">
    <property type="entry name" value="RING-H2_zinc_finger"/>
</dbReference>
<evidence type="ECO:0000256" key="6">
    <source>
        <dbReference type="ARBA" id="ARBA00022692"/>
    </source>
</evidence>
<dbReference type="GO" id="GO:0008270">
    <property type="term" value="F:zinc ion binding"/>
    <property type="evidence" value="ECO:0007669"/>
    <property type="project" value="UniProtKB-KW"/>
</dbReference>
<dbReference type="PROSITE" id="PS50089">
    <property type="entry name" value="ZF_RING_2"/>
    <property type="match status" value="1"/>
</dbReference>
<keyword evidence="8 14" id="KW-0863">Zinc-finger</keyword>
<evidence type="ECO:0000256" key="10">
    <source>
        <dbReference type="ARBA" id="ARBA00022833"/>
    </source>
</evidence>
<feature type="signal peptide" evidence="17">
    <location>
        <begin position="1"/>
        <end position="33"/>
    </location>
</feature>
<comment type="subcellular location">
    <subcellularLocation>
        <location evidence="2">Membrane</location>
        <topology evidence="2">Single-pass membrane protein</topology>
    </subcellularLocation>
</comment>
<dbReference type="EMBL" id="JAYWIO010000004">
    <property type="protein sequence ID" value="KAK7269303.1"/>
    <property type="molecule type" value="Genomic_DNA"/>
</dbReference>
<dbReference type="GO" id="GO:0061630">
    <property type="term" value="F:ubiquitin protein ligase activity"/>
    <property type="evidence" value="ECO:0007669"/>
    <property type="project" value="UniProtKB-EC"/>
</dbReference>
<evidence type="ECO:0000256" key="5">
    <source>
        <dbReference type="ARBA" id="ARBA00022679"/>
    </source>
</evidence>
<name>A0AAN9I6G4_CROPI</name>
<dbReference type="GO" id="GO:0016020">
    <property type="term" value="C:membrane"/>
    <property type="evidence" value="ECO:0007669"/>
    <property type="project" value="UniProtKB-SubCell"/>
</dbReference>
<feature type="transmembrane region" description="Helical" evidence="16">
    <location>
        <begin position="55"/>
        <end position="75"/>
    </location>
</feature>
<evidence type="ECO:0000256" key="1">
    <source>
        <dbReference type="ARBA" id="ARBA00000900"/>
    </source>
</evidence>
<accession>A0AAN9I6G4</accession>
<comment type="caution">
    <text evidence="19">The sequence shown here is derived from an EMBL/GenBank/DDBJ whole genome shotgun (WGS) entry which is preliminary data.</text>
</comment>
<feature type="domain" description="RING-type" evidence="18">
    <location>
        <begin position="130"/>
        <end position="172"/>
    </location>
</feature>
<feature type="region of interest" description="Disordered" evidence="15">
    <location>
        <begin position="300"/>
        <end position="321"/>
    </location>
</feature>
<keyword evidence="11 16" id="KW-1133">Transmembrane helix</keyword>
<feature type="chain" id="PRO_5042867847" description="RING-type E3 ubiquitin transferase" evidence="17">
    <location>
        <begin position="34"/>
        <end position="391"/>
    </location>
</feature>
<dbReference type="CDD" id="cd16461">
    <property type="entry name" value="RING-H2_EL5-like"/>
    <property type="match status" value="1"/>
</dbReference>
<keyword evidence="9" id="KW-0833">Ubl conjugation pathway</keyword>
<keyword evidence="5" id="KW-0808">Transferase</keyword>
<evidence type="ECO:0000256" key="16">
    <source>
        <dbReference type="SAM" id="Phobius"/>
    </source>
</evidence>
<evidence type="ECO:0000313" key="20">
    <source>
        <dbReference type="Proteomes" id="UP001372338"/>
    </source>
</evidence>
<dbReference type="SUPFAM" id="SSF57850">
    <property type="entry name" value="RING/U-box"/>
    <property type="match status" value="1"/>
</dbReference>
<evidence type="ECO:0000259" key="18">
    <source>
        <dbReference type="PROSITE" id="PS50089"/>
    </source>
</evidence>
<keyword evidence="17" id="KW-0732">Signal</keyword>
<keyword evidence="7" id="KW-0479">Metal-binding</keyword>
<feature type="compositionally biased region" description="Pro residues" evidence="15">
    <location>
        <begin position="369"/>
        <end position="378"/>
    </location>
</feature>
<feature type="compositionally biased region" description="Basic residues" evidence="15">
    <location>
        <begin position="235"/>
        <end position="250"/>
    </location>
</feature>
<dbReference type="SMART" id="SM00184">
    <property type="entry name" value="RING"/>
    <property type="match status" value="1"/>
</dbReference>